<sequence>MSDKLVCVKRSSLEEDLEIDDGSLDEILESLLNQGFVTKVRIEDETGYCLTESGQEYTEDWLRSLDVDVDDVTVEYLVEMLESTAPPDRQS</sequence>
<dbReference type="RefSeq" id="WP_266085486.1">
    <property type="nucleotide sequence ID" value="NZ_RKLV01000001.1"/>
</dbReference>
<keyword evidence="2" id="KW-1185">Reference proteome</keyword>
<accession>A0A9Q4GFA3</accession>
<organism evidence="1 2">
    <name type="scientific">Halorutilus salinus</name>
    <dbReference type="NCBI Taxonomy" id="2487751"/>
    <lineage>
        <taxon>Archaea</taxon>
        <taxon>Methanobacteriati</taxon>
        <taxon>Methanobacteriota</taxon>
        <taxon>Stenosarchaea group</taxon>
        <taxon>Halobacteria</taxon>
        <taxon>Halorutilales</taxon>
        <taxon>Halorutilaceae</taxon>
        <taxon>Halorutilus</taxon>
    </lineage>
</organism>
<dbReference type="Gene3D" id="1.10.10.10">
    <property type="entry name" value="Winged helix-like DNA-binding domain superfamily/Winged helix DNA-binding domain"/>
    <property type="match status" value="1"/>
</dbReference>
<dbReference type="Proteomes" id="UP001149411">
    <property type="component" value="Unassembled WGS sequence"/>
</dbReference>
<gene>
    <name evidence="1" type="ORF">EGH25_01010</name>
</gene>
<evidence type="ECO:0000313" key="1">
    <source>
        <dbReference type="EMBL" id="MCX2817939.1"/>
    </source>
</evidence>
<dbReference type="AlphaFoldDB" id="A0A9Q4GFA3"/>
<comment type="caution">
    <text evidence="1">The sequence shown here is derived from an EMBL/GenBank/DDBJ whole genome shotgun (WGS) entry which is preliminary data.</text>
</comment>
<protein>
    <submittedName>
        <fullName evidence="1">Uncharacterized protein</fullName>
    </submittedName>
</protein>
<proteinExistence type="predicted"/>
<evidence type="ECO:0000313" key="2">
    <source>
        <dbReference type="Proteomes" id="UP001149411"/>
    </source>
</evidence>
<dbReference type="SUPFAM" id="SSF46785">
    <property type="entry name" value="Winged helix' DNA-binding domain"/>
    <property type="match status" value="1"/>
</dbReference>
<dbReference type="InterPro" id="IPR036388">
    <property type="entry name" value="WH-like_DNA-bd_sf"/>
</dbReference>
<name>A0A9Q4GFA3_9EURY</name>
<dbReference type="InterPro" id="IPR036390">
    <property type="entry name" value="WH_DNA-bd_sf"/>
</dbReference>
<reference evidence="1" key="1">
    <citation type="submission" date="2022-09" db="EMBL/GenBank/DDBJ databases">
        <title>Haloadaptaus new haloarchaeum isolated from saline soil.</title>
        <authorList>
            <person name="Duran-Viseras A."/>
            <person name="Sanchez-Porro C."/>
            <person name="Ventosa A."/>
        </authorList>
    </citation>
    <scope>NUCLEOTIDE SEQUENCE</scope>
    <source>
        <strain evidence="1">F3-133</strain>
    </source>
</reference>
<dbReference type="EMBL" id="RKLV01000001">
    <property type="protein sequence ID" value="MCX2817939.1"/>
    <property type="molecule type" value="Genomic_DNA"/>
</dbReference>